<comment type="subcellular location">
    <subcellularLocation>
        <location evidence="12">Cell membrane</location>
        <topology evidence="12">Multi-pass membrane protein</topology>
    </subcellularLocation>
    <subcellularLocation>
        <location evidence="1">Membrane</location>
        <topology evidence="1">Multi-pass membrane protein</topology>
    </subcellularLocation>
</comment>
<organism evidence="15 16">
    <name type="scientific">Polynucleobacter wuianus</name>
    <dbReference type="NCBI Taxonomy" id="1743168"/>
    <lineage>
        <taxon>Bacteria</taxon>
        <taxon>Pseudomonadati</taxon>
        <taxon>Pseudomonadota</taxon>
        <taxon>Betaproteobacteria</taxon>
        <taxon>Burkholderiales</taxon>
        <taxon>Burkholderiaceae</taxon>
        <taxon>Polynucleobacter</taxon>
    </lineage>
</organism>
<dbReference type="InterPro" id="IPR053952">
    <property type="entry name" value="K_trans_C"/>
</dbReference>
<keyword evidence="16" id="KW-1185">Reference proteome</keyword>
<dbReference type="PANTHER" id="PTHR30540">
    <property type="entry name" value="OSMOTIC STRESS POTASSIUM TRANSPORTER"/>
    <property type="match status" value="1"/>
</dbReference>
<proteinExistence type="inferred from homology"/>
<keyword evidence="3 12" id="KW-0813">Transport</keyword>
<dbReference type="GO" id="GO:0015293">
    <property type="term" value="F:symporter activity"/>
    <property type="evidence" value="ECO:0007669"/>
    <property type="project" value="UniProtKB-UniRule"/>
</dbReference>
<dbReference type="Pfam" id="PF02705">
    <property type="entry name" value="K_trans"/>
    <property type="match status" value="1"/>
</dbReference>
<evidence type="ECO:0000256" key="1">
    <source>
        <dbReference type="ARBA" id="ARBA00004141"/>
    </source>
</evidence>
<feature type="transmembrane region" description="Helical" evidence="12">
    <location>
        <begin position="234"/>
        <end position="257"/>
    </location>
</feature>
<feature type="transmembrane region" description="Helical" evidence="12">
    <location>
        <begin position="447"/>
        <end position="465"/>
    </location>
</feature>
<evidence type="ECO:0000256" key="11">
    <source>
        <dbReference type="ARBA" id="ARBA00023136"/>
    </source>
</evidence>
<feature type="transmembrane region" description="Helical" evidence="12">
    <location>
        <begin position="420"/>
        <end position="441"/>
    </location>
</feature>
<evidence type="ECO:0000259" key="14">
    <source>
        <dbReference type="Pfam" id="PF22776"/>
    </source>
</evidence>
<dbReference type="EMBL" id="CP015922">
    <property type="protein sequence ID" value="ANI99101.1"/>
    <property type="molecule type" value="Genomic_DNA"/>
</dbReference>
<evidence type="ECO:0000256" key="8">
    <source>
        <dbReference type="ARBA" id="ARBA00022958"/>
    </source>
</evidence>
<protein>
    <recommendedName>
        <fullName evidence="12">Probable potassium transport system protein Kup</fullName>
    </recommendedName>
</protein>
<feature type="transmembrane region" description="Helical" evidence="12">
    <location>
        <begin position="269"/>
        <end position="289"/>
    </location>
</feature>
<feature type="transmembrane region" description="Helical" evidence="12">
    <location>
        <begin position="72"/>
        <end position="92"/>
    </location>
</feature>
<dbReference type="GO" id="GO:0015079">
    <property type="term" value="F:potassium ion transmembrane transporter activity"/>
    <property type="evidence" value="ECO:0007669"/>
    <property type="project" value="UniProtKB-UniRule"/>
</dbReference>
<dbReference type="HAMAP" id="MF_01522">
    <property type="entry name" value="Kup"/>
    <property type="match status" value="1"/>
</dbReference>
<evidence type="ECO:0000256" key="6">
    <source>
        <dbReference type="ARBA" id="ARBA00022692"/>
    </source>
</evidence>
<comment type="catalytic activity">
    <reaction evidence="12">
        <text>K(+)(in) + H(+)(in) = K(+)(out) + H(+)(out)</text>
        <dbReference type="Rhea" id="RHEA:28490"/>
        <dbReference type="ChEBI" id="CHEBI:15378"/>
        <dbReference type="ChEBI" id="CHEBI:29103"/>
    </reaction>
</comment>
<keyword evidence="6 12" id="KW-0812">Transmembrane</keyword>
<evidence type="ECO:0000256" key="9">
    <source>
        <dbReference type="ARBA" id="ARBA00022989"/>
    </source>
</evidence>
<feature type="transmembrane region" description="Helical" evidence="12">
    <location>
        <begin position="387"/>
        <end position="408"/>
    </location>
</feature>
<keyword evidence="9 12" id="KW-1133">Transmembrane helix</keyword>
<evidence type="ECO:0000256" key="3">
    <source>
        <dbReference type="ARBA" id="ARBA00022448"/>
    </source>
</evidence>
<evidence type="ECO:0000313" key="15">
    <source>
        <dbReference type="EMBL" id="ANI99101.1"/>
    </source>
</evidence>
<dbReference type="KEGG" id="pwu:A8O14_02735"/>
<feature type="domain" description="K+ potassium transporter C-terminal" evidence="14">
    <location>
        <begin position="499"/>
        <end position="647"/>
    </location>
</feature>
<sequence>MSLSNPEFSESSLLRPVEISRESHPHKKGASIALMFAAIGVVFGDIGTSPLYALKECFSPEHGIPFSADAVYGVISMVFWAFAIVVSLKYVLFVMRANNHGEGGILALMALALRTAPSGSKRSLLIIMAGVFGACMFYGDAIITPAISVLSAVEGLEVISPDLTRFILPITVLILVILFVIQKTGTDVVGKLFGPIMVMWFVVIGLMGLYQVVQHPAIFSAINPMYAIHFMDEHALQGFIVLGAVFLVLTGAEALYADMGHFGIKPIRMGWFFIVMPSLLLNYFGQGAMFLDNPETISNPFFLMVPESFVFPLVLLATAATVIASQAVISGAFSMTSQAILLGFVPRMKVRHTSDREIGQIYMPFVNWALLILVVAVVLAFKKSENLAAAYGIAVTTTMIVTTFLAAIVMRVVWRWNTILVTLVIGSFLVVDLAFLTANLLKIMEGGWFPLLLGAVCFLFLMTWYQGRKILRQNAMNNGIELKSFIESLMMHPPHRVEGTAIFLTAHVDYLPVSFLHNLKHNHVLHERVFFLKVSIWDVPYVKDGERITLRDLGNGIYVVRAVYGFNETPDMGQIIELIEKSSDLKFDMMNTSFFLSRDTIVSTEIPGMAMWRERLFCWMYQNAGRQSDFFKIPANRLVELGAKVEI</sequence>
<keyword evidence="4 12" id="KW-1003">Cell membrane</keyword>
<evidence type="ECO:0000259" key="13">
    <source>
        <dbReference type="Pfam" id="PF02705"/>
    </source>
</evidence>
<dbReference type="AlphaFoldDB" id="A0A191UDY8"/>
<feature type="domain" description="K+ potassium transporter integral membrane" evidence="13">
    <location>
        <begin position="34"/>
        <end position="487"/>
    </location>
</feature>
<accession>A0A191UDY8</accession>
<dbReference type="InterPro" id="IPR053951">
    <property type="entry name" value="K_trans_N"/>
</dbReference>
<dbReference type="PANTHER" id="PTHR30540:SF79">
    <property type="entry name" value="LOW AFFINITY POTASSIUM TRANSPORT SYSTEM PROTEIN KUP"/>
    <property type="match status" value="1"/>
</dbReference>
<evidence type="ECO:0000256" key="5">
    <source>
        <dbReference type="ARBA" id="ARBA00022538"/>
    </source>
</evidence>
<dbReference type="STRING" id="1743168.A8O14_02735"/>
<feature type="transmembrane region" description="Helical" evidence="12">
    <location>
        <begin position="193"/>
        <end position="214"/>
    </location>
</feature>
<gene>
    <name evidence="15" type="primary">trkD</name>
    <name evidence="12" type="synonym">kup</name>
    <name evidence="15" type="ORF">A8O14_02735</name>
</gene>
<dbReference type="InterPro" id="IPR003855">
    <property type="entry name" value="K+_transporter"/>
</dbReference>
<feature type="transmembrane region" description="Helical" evidence="12">
    <location>
        <begin position="124"/>
        <end position="143"/>
    </location>
</feature>
<keyword evidence="10 12" id="KW-0406">Ion transport</keyword>
<keyword evidence="7 12" id="KW-0769">Symport</keyword>
<feature type="transmembrane region" description="Helical" evidence="12">
    <location>
        <begin position="309"/>
        <end position="341"/>
    </location>
</feature>
<dbReference type="Proteomes" id="UP000078463">
    <property type="component" value="Chromosome"/>
</dbReference>
<evidence type="ECO:0000256" key="7">
    <source>
        <dbReference type="ARBA" id="ARBA00022847"/>
    </source>
</evidence>
<comment type="function">
    <text evidence="12">Transport of potassium into the cell. Likely operates as a K(+):H(+) symporter.</text>
</comment>
<feature type="transmembrane region" description="Helical" evidence="12">
    <location>
        <begin position="361"/>
        <end position="381"/>
    </location>
</feature>
<dbReference type="InterPro" id="IPR023051">
    <property type="entry name" value="Kup"/>
</dbReference>
<evidence type="ECO:0000256" key="10">
    <source>
        <dbReference type="ARBA" id="ARBA00023065"/>
    </source>
</evidence>
<reference evidence="16" key="1">
    <citation type="submission" date="2016-05" db="EMBL/GenBank/DDBJ databases">
        <title>Polynucleobacter sp. QLW-P1FAT50C-4 genome.</title>
        <authorList>
            <person name="Hahn M.W."/>
        </authorList>
    </citation>
    <scope>NUCLEOTIDE SEQUENCE [LARGE SCALE GENOMIC DNA]</scope>
    <source>
        <strain evidence="16">QLW-P1FAT50C-4</strain>
    </source>
</reference>
<keyword evidence="8 12" id="KW-0630">Potassium</keyword>
<dbReference type="OrthoDB" id="9805577at2"/>
<evidence type="ECO:0000313" key="16">
    <source>
        <dbReference type="Proteomes" id="UP000078463"/>
    </source>
</evidence>
<dbReference type="GO" id="GO:0005886">
    <property type="term" value="C:plasma membrane"/>
    <property type="evidence" value="ECO:0007669"/>
    <property type="project" value="UniProtKB-SubCell"/>
</dbReference>
<keyword evidence="11 12" id="KW-0472">Membrane</keyword>
<evidence type="ECO:0000256" key="2">
    <source>
        <dbReference type="ARBA" id="ARBA00007019"/>
    </source>
</evidence>
<evidence type="ECO:0000256" key="4">
    <source>
        <dbReference type="ARBA" id="ARBA00022475"/>
    </source>
</evidence>
<keyword evidence="5 12" id="KW-0633">Potassium transport</keyword>
<feature type="transmembrane region" description="Helical" evidence="12">
    <location>
        <begin position="30"/>
        <end position="52"/>
    </location>
</feature>
<comment type="similarity">
    <text evidence="2 12">Belongs to the HAK/KUP transporter (TC 2.A.72) family.</text>
</comment>
<evidence type="ECO:0000256" key="12">
    <source>
        <dbReference type="HAMAP-Rule" id="MF_01522"/>
    </source>
</evidence>
<dbReference type="Pfam" id="PF22776">
    <property type="entry name" value="K_trans_C"/>
    <property type="match status" value="1"/>
</dbReference>
<feature type="transmembrane region" description="Helical" evidence="12">
    <location>
        <begin position="163"/>
        <end position="181"/>
    </location>
</feature>
<name>A0A191UDY8_9BURK</name>